<dbReference type="Pfam" id="PF07584">
    <property type="entry name" value="BatA"/>
    <property type="match status" value="1"/>
</dbReference>
<sequence length="1415" mass="153286">MFFANLSALEFLALFTTLSAATVALYLLIRSRRQYTVATLRFWQTARQDVQQKRRRKVDQPWSLLLQLLAIACLLLAIAQPRLGRPDTSGLDHILLLDNSAWLQNPALHADSQRLALAWLKRVPSQDRVMVVRADSLATPVTRFESNHTAVEAAIKASVPSSSALDLQPAFDLAQQAMRLEARSAGEILYVGPGQIEPSSNLNPPKNLRVLSTKDVPANLGLTRVVVRRDTNDATLFNASVTARNYSSTPYNVPLTVGLGGALVSNQLVTLPPHSDAVSNFSFRSTAAGWLEARLNARDGLPADDRALLEIPVPRRLRVAVYSSEPDLLRPMLSSDARVEAAYYQPSQYASNVDADLVILDSFSPATLPLKASLWIRPGTADATITRWNSGQPIASGIHSKDMKLKGARVLTPGSGDVVVAETAQGPVILASAVQGQPKRVTLGFHPLHADLRYELTTPLLFANLMQWISPETFLRQEVLAATPGSVNAELNELAAPDQIRVLDSDGAALPFTVDGRTVRFFTASPSTVRVLAPNSELMFALSLPGLGSTAWQIPDSAARGLAPAVATTPLPKEMWQILAILGALLIGLEWFLYRAKPTSPIALALKVASIAAVLISLFQPGLPVHETKLGVAVLADTSASISGSDLAQESKLVSSIDDARGRHIVRVLPFARSIRMAQPQEYASGWKLRGTGGEMGRETSLESAIREASATLPAGLIPRIVLISDGKENSGSVARAAWQARQLGIPIDTFALPGRPEPKLKLESARLPEVAFTGERFPIELNVESPSKASGTLELLAEGKPLGSTQVNLEPGMNHLRVSAAVATAGAIDFLVTLKSPELGELRVEQAVSLRRPRLLYLSQDPSGMESHLFGTLTAAQFDVVSNVLFADARFDDYQLVLFNNWDMEAMPPSRKADLERFVQQGGGLMVIGGEHNIYVDKKNQPQDALDRTLPALIAPPRSPEGASVILIVDKSSSMEGRKMELARLAAIGVVENLRPIDQVGVLIFDNSFQWAVPLRRAEDRTLIKRLVAGITPDGGTQIAPALTESYKRMTTATGAYKHIVLLTDGISEEGDSMSVARDAANNRITISTVGLGQDVNRAYLEKVALTAKGKAYFLTDPSGLEQILLKDVMEHTGSTTIEKTIQPKVAHQAEILEGLPMDKAPALKGYVRFQAKPTAETILSITSSTAGEKDDPLLARWQYGLGRAAVFTSDAKSRWAAAWVSWPGYDKFWANVLRDLLPHSQPGLSTLTNDSANGNLVVEYRLSQAVPAPDKLPALFAIGPDGFQAPVTLERLSADHFRGKVQVGNRKGLFRVRPLVESRAFPEVGLYLPEPEVTTYGSNPLLLQQLAAYTGGRFNPAAKRIFDTTGPGLPASMRLWPGLLAAAILFNLLELAWRRLFPGLKWSGLKVRLPRAA</sequence>
<dbReference type="EMBL" id="CP063849">
    <property type="protein sequence ID" value="QOY86901.1"/>
    <property type="molecule type" value="Genomic_DNA"/>
</dbReference>
<evidence type="ECO:0000256" key="1">
    <source>
        <dbReference type="SAM" id="Phobius"/>
    </source>
</evidence>
<dbReference type="SUPFAM" id="SSF53300">
    <property type="entry name" value="vWA-like"/>
    <property type="match status" value="2"/>
</dbReference>
<organism evidence="3 4">
    <name type="scientific">Paludibaculum fermentans</name>
    <dbReference type="NCBI Taxonomy" id="1473598"/>
    <lineage>
        <taxon>Bacteria</taxon>
        <taxon>Pseudomonadati</taxon>
        <taxon>Acidobacteriota</taxon>
        <taxon>Terriglobia</taxon>
        <taxon>Bryobacterales</taxon>
        <taxon>Bryobacteraceae</taxon>
        <taxon>Paludibaculum</taxon>
    </lineage>
</organism>
<dbReference type="CDD" id="cd00198">
    <property type="entry name" value="vWFA"/>
    <property type="match status" value="1"/>
</dbReference>
<feature type="domain" description="VWFA" evidence="2">
    <location>
        <begin position="965"/>
        <end position="1130"/>
    </location>
</feature>
<keyword evidence="1" id="KW-1133">Transmembrane helix</keyword>
<keyword evidence="1" id="KW-0472">Membrane</keyword>
<dbReference type="PANTHER" id="PTHR37947:SF1">
    <property type="entry name" value="BLL2462 PROTEIN"/>
    <property type="match status" value="1"/>
</dbReference>
<evidence type="ECO:0000313" key="3">
    <source>
        <dbReference type="EMBL" id="QOY86901.1"/>
    </source>
</evidence>
<keyword evidence="1" id="KW-0812">Transmembrane</keyword>
<dbReference type="InterPro" id="IPR002035">
    <property type="entry name" value="VWF_A"/>
</dbReference>
<dbReference type="Proteomes" id="UP000593892">
    <property type="component" value="Chromosome"/>
</dbReference>
<gene>
    <name evidence="3" type="ORF">IRI77_29615</name>
</gene>
<dbReference type="InterPro" id="IPR029062">
    <property type="entry name" value="Class_I_gatase-like"/>
</dbReference>
<protein>
    <submittedName>
        <fullName evidence="3">VWA domain-containing protein</fullName>
    </submittedName>
</protein>
<dbReference type="RefSeq" id="WP_194448570.1">
    <property type="nucleotide sequence ID" value="NZ_CP063849.1"/>
</dbReference>
<dbReference type="SMART" id="SM00327">
    <property type="entry name" value="VWA"/>
    <property type="match status" value="1"/>
</dbReference>
<dbReference type="Gene3D" id="3.40.50.410">
    <property type="entry name" value="von Willebrand factor, type A domain"/>
    <property type="match status" value="2"/>
</dbReference>
<dbReference type="KEGG" id="pfer:IRI77_29615"/>
<dbReference type="Pfam" id="PF00092">
    <property type="entry name" value="VWA"/>
    <property type="match status" value="1"/>
</dbReference>
<dbReference type="InterPro" id="IPR036465">
    <property type="entry name" value="vWFA_dom_sf"/>
</dbReference>
<feature type="transmembrane region" description="Helical" evidence="1">
    <location>
        <begin position="575"/>
        <end position="594"/>
    </location>
</feature>
<feature type="transmembrane region" description="Helical" evidence="1">
    <location>
        <begin position="6"/>
        <end position="29"/>
    </location>
</feature>
<reference evidence="3 4" key="1">
    <citation type="submission" date="2020-10" db="EMBL/GenBank/DDBJ databases">
        <title>Complete genome sequence of Paludibaculum fermentans P105T, a facultatively anaerobic acidobacterium capable of dissimilatory Fe(III) reduction.</title>
        <authorList>
            <person name="Dedysh S.N."/>
            <person name="Beletsky A.V."/>
            <person name="Kulichevskaya I.S."/>
            <person name="Mardanov A.V."/>
            <person name="Ravin N.V."/>
        </authorList>
    </citation>
    <scope>NUCLEOTIDE SEQUENCE [LARGE SCALE GENOMIC DNA]</scope>
    <source>
        <strain evidence="3 4">P105</strain>
    </source>
</reference>
<dbReference type="SUPFAM" id="SSF52317">
    <property type="entry name" value="Class I glutamine amidotransferase-like"/>
    <property type="match status" value="1"/>
</dbReference>
<feature type="transmembrane region" description="Helical" evidence="1">
    <location>
        <begin position="601"/>
        <end position="619"/>
    </location>
</feature>
<dbReference type="InterPro" id="IPR024163">
    <property type="entry name" value="Aerotolerance_reg_N"/>
</dbReference>
<dbReference type="PROSITE" id="PS50234">
    <property type="entry name" value="VWFA"/>
    <property type="match status" value="1"/>
</dbReference>
<name>A0A7S7SJX8_PALFE</name>
<proteinExistence type="predicted"/>
<feature type="transmembrane region" description="Helical" evidence="1">
    <location>
        <begin position="62"/>
        <end position="79"/>
    </location>
</feature>
<accession>A0A7S7SJX8</accession>
<evidence type="ECO:0000259" key="2">
    <source>
        <dbReference type="PROSITE" id="PS50234"/>
    </source>
</evidence>
<dbReference type="Gene3D" id="3.40.50.880">
    <property type="match status" value="1"/>
</dbReference>
<evidence type="ECO:0000313" key="4">
    <source>
        <dbReference type="Proteomes" id="UP000593892"/>
    </source>
</evidence>
<keyword evidence="4" id="KW-1185">Reference proteome</keyword>
<dbReference type="PANTHER" id="PTHR37947">
    <property type="entry name" value="BLL2462 PROTEIN"/>
    <property type="match status" value="1"/>
</dbReference>